<dbReference type="PROSITE" id="PS00782">
    <property type="entry name" value="TFIIB"/>
    <property type="match status" value="1"/>
</dbReference>
<evidence type="ECO:0000256" key="10">
    <source>
        <dbReference type="ARBA" id="ARBA00023242"/>
    </source>
</evidence>
<evidence type="ECO:0000256" key="3">
    <source>
        <dbReference type="ARBA" id="ARBA00022723"/>
    </source>
</evidence>
<feature type="region of interest" description="Disordered" evidence="11">
    <location>
        <begin position="1"/>
        <end position="37"/>
    </location>
</feature>
<feature type="domain" description="Cyclin-like" evidence="12">
    <location>
        <begin position="121"/>
        <end position="203"/>
    </location>
</feature>
<proteinExistence type="inferred from homology"/>
<feature type="domain" description="Cyclin-like" evidence="12">
    <location>
        <begin position="223"/>
        <end position="327"/>
    </location>
</feature>
<evidence type="ECO:0000259" key="12">
    <source>
        <dbReference type="SMART" id="SM00385"/>
    </source>
</evidence>
<keyword evidence="8" id="KW-0010">Activator</keyword>
<dbReference type="OrthoDB" id="511529at2759"/>
<dbReference type="EMBL" id="MU005983">
    <property type="protein sequence ID" value="KAF2860257.1"/>
    <property type="molecule type" value="Genomic_DNA"/>
</dbReference>
<feature type="region of interest" description="Disordered" evidence="11">
    <location>
        <begin position="327"/>
        <end position="390"/>
    </location>
</feature>
<dbReference type="Gene3D" id="1.10.472.10">
    <property type="entry name" value="Cyclin-like"/>
    <property type="match status" value="1"/>
</dbReference>
<comment type="subcellular location">
    <subcellularLocation>
        <location evidence="1">Nucleus</location>
    </subcellularLocation>
</comment>
<dbReference type="GO" id="GO:0097550">
    <property type="term" value="C:transcription preinitiation complex"/>
    <property type="evidence" value="ECO:0007669"/>
    <property type="project" value="TreeGrafter"/>
</dbReference>
<evidence type="ECO:0000256" key="9">
    <source>
        <dbReference type="ARBA" id="ARBA00023163"/>
    </source>
</evidence>
<keyword evidence="5" id="KW-0863">Zinc-finger</keyword>
<dbReference type="Pfam" id="PF07741">
    <property type="entry name" value="BRF1"/>
    <property type="match status" value="1"/>
</dbReference>
<dbReference type="PANTHER" id="PTHR11618">
    <property type="entry name" value="TRANSCRIPTION INITIATION FACTOR IIB-RELATED"/>
    <property type="match status" value="1"/>
</dbReference>
<dbReference type="AlphaFoldDB" id="A0A6A7BZ45"/>
<keyword evidence="7" id="KW-0805">Transcription regulation</keyword>
<dbReference type="InterPro" id="IPR013150">
    <property type="entry name" value="TFIIB_cyclin"/>
</dbReference>
<feature type="compositionally biased region" description="Polar residues" evidence="11">
    <location>
        <begin position="455"/>
        <end position="471"/>
    </location>
</feature>
<keyword evidence="10" id="KW-0539">Nucleus</keyword>
<evidence type="ECO:0000256" key="2">
    <source>
        <dbReference type="ARBA" id="ARBA00010857"/>
    </source>
</evidence>
<dbReference type="CDD" id="cd20554">
    <property type="entry name" value="CYCLIN_TFIIIB90_rpt2"/>
    <property type="match status" value="1"/>
</dbReference>
<evidence type="ECO:0000256" key="8">
    <source>
        <dbReference type="ARBA" id="ARBA00023159"/>
    </source>
</evidence>
<dbReference type="Gene3D" id="1.10.472.170">
    <property type="match status" value="1"/>
</dbReference>
<feature type="compositionally biased region" description="Acidic residues" evidence="11">
    <location>
        <begin position="605"/>
        <end position="622"/>
    </location>
</feature>
<dbReference type="InterPro" id="IPR000812">
    <property type="entry name" value="TFIIB"/>
</dbReference>
<dbReference type="InterPro" id="IPR011665">
    <property type="entry name" value="BRF1_TBP-bd_dom"/>
</dbReference>
<evidence type="ECO:0000256" key="11">
    <source>
        <dbReference type="SAM" id="MobiDB-lite"/>
    </source>
</evidence>
<evidence type="ECO:0000256" key="5">
    <source>
        <dbReference type="ARBA" id="ARBA00022771"/>
    </source>
</evidence>
<keyword evidence="4" id="KW-0677">Repeat</keyword>
<evidence type="ECO:0000256" key="6">
    <source>
        <dbReference type="ARBA" id="ARBA00022833"/>
    </source>
</evidence>
<feature type="region of interest" description="Disordered" evidence="11">
    <location>
        <begin position="440"/>
        <end position="471"/>
    </location>
</feature>
<dbReference type="GO" id="GO:0000126">
    <property type="term" value="C:transcription factor TFIIIB complex"/>
    <property type="evidence" value="ECO:0007669"/>
    <property type="project" value="TreeGrafter"/>
</dbReference>
<protein>
    <recommendedName>
        <fullName evidence="12">Cyclin-like domain-containing protein</fullName>
    </recommendedName>
</protein>
<dbReference type="Pfam" id="PF00382">
    <property type="entry name" value="TFIIB"/>
    <property type="match status" value="2"/>
</dbReference>
<dbReference type="Proteomes" id="UP000799421">
    <property type="component" value="Unassembled WGS sequence"/>
</dbReference>
<reference evidence="13" key="1">
    <citation type="journal article" date="2020" name="Stud. Mycol.">
        <title>101 Dothideomycetes genomes: a test case for predicting lifestyles and emergence of pathogens.</title>
        <authorList>
            <person name="Haridas S."/>
            <person name="Albert R."/>
            <person name="Binder M."/>
            <person name="Bloem J."/>
            <person name="Labutti K."/>
            <person name="Salamov A."/>
            <person name="Andreopoulos B."/>
            <person name="Baker S."/>
            <person name="Barry K."/>
            <person name="Bills G."/>
            <person name="Bluhm B."/>
            <person name="Cannon C."/>
            <person name="Castanera R."/>
            <person name="Culley D."/>
            <person name="Daum C."/>
            <person name="Ezra D."/>
            <person name="Gonzalez J."/>
            <person name="Henrissat B."/>
            <person name="Kuo A."/>
            <person name="Liang C."/>
            <person name="Lipzen A."/>
            <person name="Lutzoni F."/>
            <person name="Magnuson J."/>
            <person name="Mondo S."/>
            <person name="Nolan M."/>
            <person name="Ohm R."/>
            <person name="Pangilinan J."/>
            <person name="Park H.-J."/>
            <person name="Ramirez L."/>
            <person name="Alfaro M."/>
            <person name="Sun H."/>
            <person name="Tritt A."/>
            <person name="Yoshinaga Y."/>
            <person name="Zwiers L.-H."/>
            <person name="Turgeon B."/>
            <person name="Goodwin S."/>
            <person name="Spatafora J."/>
            <person name="Crous P."/>
            <person name="Grigoriev I."/>
        </authorList>
    </citation>
    <scope>NUCLEOTIDE SEQUENCE</scope>
    <source>
        <strain evidence="13">CBS 480.64</strain>
    </source>
</reference>
<dbReference type="PANTHER" id="PTHR11618:SF4">
    <property type="entry name" value="TRANSCRIPTION FACTOR IIIB 90 KDA SUBUNIT"/>
    <property type="match status" value="1"/>
</dbReference>
<sequence>MAGVMPPKIRIGTLVPSTRPVGKPKRKKAAPPATPCGCDEPDIGEDADDGKTVCRNCGTQISECNIVNEVQFEETAGGAAQVQGAVVGQHARHANTMGEWGRRMGDSNRSRSVELEREAAAVIGALGARYDIEEDIRAEAKGFFSLIANSTFHRGRRTDQIAGCCLYYVCRKRPEKALMLIDFAEHVGANVFHFGELYKDLLKRYGFSTDTESRVQHLIDWEELIMRYCKKLDFGPATKDVASDSLRILKRMRRDWIATGRHPAGLAGACLLLGARMNNFNRSVREIVYVLKISDQTIAKRVYEFRQTKSATLSLAEFREKALKIKHSANPPALENSKRKQKQFATLKRKRSEQHERSAGLDESLQEGIPPEVLEEPPRKRGRQFKPEPVVLTDEDLIEEAVLEAEIQETMDEEVVQEAGDEVSRQKAADRAKALAYREREAADAQARKRRDTAGMSSWWNPQTPSTQQTLADAEDGIEGHPVEEYTAEQLELEFCNDPEVDNCLLSQEEVKLKEGIWLAHNDDWLREHYAREMRKKALAKGGKGAKGRKKKGRAQSQGNLRLDADGNIVVEESVPEEQPVDDGEDYEAENEEDENAFEQAMDHAEEEELFASDSEGTDLFE</sequence>
<keyword evidence="3" id="KW-0479">Metal-binding</keyword>
<evidence type="ECO:0000256" key="7">
    <source>
        <dbReference type="ARBA" id="ARBA00023015"/>
    </source>
</evidence>
<dbReference type="SUPFAM" id="SSF47954">
    <property type="entry name" value="Cyclin-like"/>
    <property type="match status" value="2"/>
</dbReference>
<evidence type="ECO:0000313" key="14">
    <source>
        <dbReference type="Proteomes" id="UP000799421"/>
    </source>
</evidence>
<keyword evidence="6" id="KW-0862">Zinc</keyword>
<evidence type="ECO:0000256" key="4">
    <source>
        <dbReference type="ARBA" id="ARBA00022737"/>
    </source>
</evidence>
<dbReference type="GO" id="GO:0070897">
    <property type="term" value="P:transcription preinitiation complex assembly"/>
    <property type="evidence" value="ECO:0007669"/>
    <property type="project" value="InterPro"/>
</dbReference>
<keyword evidence="9" id="KW-0804">Transcription</keyword>
<dbReference type="GO" id="GO:0017025">
    <property type="term" value="F:TBP-class protein binding"/>
    <property type="evidence" value="ECO:0007669"/>
    <property type="project" value="InterPro"/>
</dbReference>
<dbReference type="GO" id="GO:0005634">
    <property type="term" value="C:nucleus"/>
    <property type="evidence" value="ECO:0007669"/>
    <property type="project" value="UniProtKB-SubCell"/>
</dbReference>
<accession>A0A6A7BZ45</accession>
<keyword evidence="14" id="KW-1185">Reference proteome</keyword>
<dbReference type="InterPro" id="IPR013763">
    <property type="entry name" value="Cyclin-like_dom"/>
</dbReference>
<feature type="region of interest" description="Disordered" evidence="11">
    <location>
        <begin position="537"/>
        <end position="622"/>
    </location>
</feature>
<feature type="compositionally biased region" description="Basic residues" evidence="11">
    <location>
        <begin position="339"/>
        <end position="352"/>
    </location>
</feature>
<dbReference type="InterPro" id="IPR036915">
    <property type="entry name" value="Cyclin-like_sf"/>
</dbReference>
<gene>
    <name evidence="13" type="ORF">K470DRAFT_247499</name>
</gene>
<dbReference type="InterPro" id="IPR023486">
    <property type="entry name" value="TFIIB_CS"/>
</dbReference>
<comment type="similarity">
    <text evidence="2">Belongs to the TFIIB family.</text>
</comment>
<evidence type="ECO:0000256" key="1">
    <source>
        <dbReference type="ARBA" id="ARBA00004123"/>
    </source>
</evidence>
<dbReference type="Gene3D" id="1.20.5.650">
    <property type="entry name" value="Single helix bin"/>
    <property type="match status" value="1"/>
</dbReference>
<dbReference type="SMART" id="SM00385">
    <property type="entry name" value="CYCLIN"/>
    <property type="match status" value="2"/>
</dbReference>
<dbReference type="GO" id="GO:0001006">
    <property type="term" value="F:RNA polymerase III type 3 promoter sequence-specific DNA binding"/>
    <property type="evidence" value="ECO:0007669"/>
    <property type="project" value="TreeGrafter"/>
</dbReference>
<feature type="compositionally biased region" description="Basic residues" evidence="11">
    <location>
        <begin position="537"/>
        <end position="554"/>
    </location>
</feature>
<organism evidence="13 14">
    <name type="scientific">Piedraia hortae CBS 480.64</name>
    <dbReference type="NCBI Taxonomy" id="1314780"/>
    <lineage>
        <taxon>Eukaryota</taxon>
        <taxon>Fungi</taxon>
        <taxon>Dikarya</taxon>
        <taxon>Ascomycota</taxon>
        <taxon>Pezizomycotina</taxon>
        <taxon>Dothideomycetes</taxon>
        <taxon>Dothideomycetidae</taxon>
        <taxon>Capnodiales</taxon>
        <taxon>Piedraiaceae</taxon>
        <taxon>Piedraia</taxon>
    </lineage>
</organism>
<dbReference type="GO" id="GO:0008270">
    <property type="term" value="F:zinc ion binding"/>
    <property type="evidence" value="ECO:0007669"/>
    <property type="project" value="UniProtKB-KW"/>
</dbReference>
<name>A0A6A7BZ45_9PEZI</name>
<evidence type="ECO:0000313" key="13">
    <source>
        <dbReference type="EMBL" id="KAF2860257.1"/>
    </source>
</evidence>
<feature type="compositionally biased region" description="Acidic residues" evidence="11">
    <location>
        <begin position="574"/>
        <end position="597"/>
    </location>
</feature>
<dbReference type="GO" id="GO:0000995">
    <property type="term" value="F:RNA polymerase III general transcription initiation factor activity"/>
    <property type="evidence" value="ECO:0007669"/>
    <property type="project" value="TreeGrafter"/>
</dbReference>
<dbReference type="FunFam" id="1.10.472.10:FF:000002">
    <property type="entry name" value="Transcription factor IIIB 90 kDa subunit"/>
    <property type="match status" value="1"/>
</dbReference>